<evidence type="ECO:0000313" key="4">
    <source>
        <dbReference type="EMBL" id="MBC6492703.1"/>
    </source>
</evidence>
<dbReference type="InterPro" id="IPR015422">
    <property type="entry name" value="PyrdxlP-dep_Trfase_small"/>
</dbReference>
<evidence type="ECO:0000313" key="5">
    <source>
        <dbReference type="Proteomes" id="UP000765802"/>
    </source>
</evidence>
<comment type="cofactor">
    <cofactor evidence="1 3">
        <name>pyridoxal 5'-phosphate</name>
        <dbReference type="ChEBI" id="CHEBI:597326"/>
    </cofactor>
</comment>
<dbReference type="Gene3D" id="3.90.1150.10">
    <property type="entry name" value="Aspartate Aminotransferase, domain 1"/>
    <property type="match status" value="1"/>
</dbReference>
<keyword evidence="2 3" id="KW-0663">Pyridoxal phosphate</keyword>
<proteinExistence type="inferred from homology"/>
<dbReference type="PIRSF" id="PIRSF001434">
    <property type="entry name" value="CGS"/>
    <property type="match status" value="1"/>
</dbReference>
<dbReference type="InterPro" id="IPR000277">
    <property type="entry name" value="Cys/Met-Metab_PyrdxlP-dep_enz"/>
</dbReference>
<dbReference type="InterPro" id="IPR054542">
    <property type="entry name" value="Cys_met_metab_PP"/>
</dbReference>
<sequence length="428" mass="47249">MIPEKIAPETAMMGFGYFPEWSEGAVKCPMFQTSTFVFPSAEAGKSYFEKALGRPGHENEPMGLIYSRINNPGIEILENRLRLWDEAEAAAVFSSGMSAISTTLLAFLRPGDVLLYSNPLYGGTHKFVHQILPAFGVEVIGFRPHMERDEIIDMLQASGHAARLRMVYVETPANPTNDLIDIRMAADIARQFSTAEKQVLTVVDNTYMGPIWQHPLQLGADIVLYSATKYLGGHSDLIAGSAAGNTSLMTAVKRMRTVMGTNSDPHTAWLLLRSLETLRLRMNAAEANARVIADWLVQHPEVIKVIYLGHLDESHGDQYSIFKRQCKGNGAMISFIIKGGEKGAFRFLNHLHHIKLAVSLGGTESLAEHPGTMTHADVPDEEKLALGIVPGLVRLSVGVERVEDLIADLEQALEVVNSEWSMVKEEKR</sequence>
<dbReference type="Gene3D" id="3.40.640.10">
    <property type="entry name" value="Type I PLP-dependent aspartate aminotransferase-like (Major domain)"/>
    <property type="match status" value="1"/>
</dbReference>
<accession>A0ABR7MCD0</accession>
<gene>
    <name evidence="4" type="ORF">BC349_16725</name>
</gene>
<dbReference type="RefSeq" id="WP_187258024.1">
    <property type="nucleotide sequence ID" value="NZ_JBHULF010000019.1"/>
</dbReference>
<dbReference type="PROSITE" id="PS00868">
    <property type="entry name" value="CYS_MET_METAB_PP"/>
    <property type="match status" value="1"/>
</dbReference>
<protein>
    <submittedName>
        <fullName evidence="4">Methionine gamma-lyase</fullName>
    </submittedName>
</protein>
<dbReference type="SUPFAM" id="SSF53383">
    <property type="entry name" value="PLP-dependent transferases"/>
    <property type="match status" value="1"/>
</dbReference>
<comment type="caution">
    <text evidence="4">The sequence shown here is derived from an EMBL/GenBank/DDBJ whole genome shotgun (WGS) entry which is preliminary data.</text>
</comment>
<dbReference type="Proteomes" id="UP000765802">
    <property type="component" value="Unassembled WGS sequence"/>
</dbReference>
<name>A0ABR7MCD0_9BACT</name>
<evidence type="ECO:0000256" key="2">
    <source>
        <dbReference type="ARBA" id="ARBA00022898"/>
    </source>
</evidence>
<dbReference type="InterPro" id="IPR015424">
    <property type="entry name" value="PyrdxlP-dep_Trfase"/>
</dbReference>
<evidence type="ECO:0000256" key="1">
    <source>
        <dbReference type="ARBA" id="ARBA00001933"/>
    </source>
</evidence>
<dbReference type="PANTHER" id="PTHR11808:SF86">
    <property type="entry name" value="METHIONINE GAMMA-LYASE"/>
    <property type="match status" value="1"/>
</dbReference>
<dbReference type="EMBL" id="MBUA01000029">
    <property type="protein sequence ID" value="MBC6492703.1"/>
    <property type="molecule type" value="Genomic_DNA"/>
</dbReference>
<keyword evidence="5" id="KW-1185">Reference proteome</keyword>
<dbReference type="InterPro" id="IPR015421">
    <property type="entry name" value="PyrdxlP-dep_Trfase_major"/>
</dbReference>
<dbReference type="NCBIfam" id="NF005455">
    <property type="entry name" value="PRK07049.1"/>
    <property type="match status" value="1"/>
</dbReference>
<dbReference type="PANTHER" id="PTHR11808">
    <property type="entry name" value="TRANS-SULFURATION ENZYME FAMILY MEMBER"/>
    <property type="match status" value="1"/>
</dbReference>
<comment type="similarity">
    <text evidence="3">Belongs to the trans-sulfuration enzymes family.</text>
</comment>
<dbReference type="Pfam" id="PF01053">
    <property type="entry name" value="Cys_Met_Meta_PP"/>
    <property type="match status" value="1"/>
</dbReference>
<dbReference type="CDD" id="cd00614">
    <property type="entry name" value="CGS_like"/>
    <property type="match status" value="1"/>
</dbReference>
<reference evidence="4 5" key="1">
    <citation type="submission" date="2016-07" db="EMBL/GenBank/DDBJ databases">
        <title>Genome analysis of Flavihumibacter stibioxidans YS-17.</title>
        <authorList>
            <person name="Shi K."/>
            <person name="Han Y."/>
            <person name="Wang G."/>
        </authorList>
    </citation>
    <scope>NUCLEOTIDE SEQUENCE [LARGE SCALE GENOMIC DNA]</scope>
    <source>
        <strain evidence="4 5">YS-17</strain>
    </source>
</reference>
<evidence type="ECO:0000256" key="3">
    <source>
        <dbReference type="RuleBase" id="RU362118"/>
    </source>
</evidence>
<organism evidence="4 5">
    <name type="scientific">Flavihumibacter stibioxidans</name>
    <dbReference type="NCBI Taxonomy" id="1834163"/>
    <lineage>
        <taxon>Bacteria</taxon>
        <taxon>Pseudomonadati</taxon>
        <taxon>Bacteroidota</taxon>
        <taxon>Chitinophagia</taxon>
        <taxon>Chitinophagales</taxon>
        <taxon>Chitinophagaceae</taxon>
        <taxon>Flavihumibacter</taxon>
    </lineage>
</organism>